<dbReference type="EC" id="3.4.21.-" evidence="2"/>
<dbReference type="RefSeq" id="WP_006306571.1">
    <property type="nucleotide sequence ID" value="NZ_GL892076.1"/>
</dbReference>
<accession>F5RMU7</accession>
<gene>
    <name evidence="2" type="primary">sppA</name>
    <name evidence="2" type="ORF">HMPREF9081_1583</name>
</gene>
<dbReference type="HOGENOM" id="CLU_2404462_0_0_9"/>
<reference evidence="2 3" key="1">
    <citation type="submission" date="2011-04" db="EMBL/GenBank/DDBJ databases">
        <authorList>
            <person name="Muzny D."/>
            <person name="Qin X."/>
            <person name="Deng J."/>
            <person name="Jiang H."/>
            <person name="Liu Y."/>
            <person name="Qu J."/>
            <person name="Song X.-Z."/>
            <person name="Zhang L."/>
            <person name="Thornton R."/>
            <person name="Coyle M."/>
            <person name="Francisco L."/>
            <person name="Jackson L."/>
            <person name="Javaid M."/>
            <person name="Korchina V."/>
            <person name="Kovar C."/>
            <person name="Mata R."/>
            <person name="Mathew T."/>
            <person name="Ngo R."/>
            <person name="Nguyen L."/>
            <person name="Nguyen N."/>
            <person name="Okwuonu G."/>
            <person name="Ongeri F."/>
            <person name="Pham C."/>
            <person name="Simmons D."/>
            <person name="Wilczek-Boney K."/>
            <person name="Hale W."/>
            <person name="Jakkamsetti A."/>
            <person name="Pham P."/>
            <person name="Ruth R."/>
            <person name="San Lucas F."/>
            <person name="Warren J."/>
            <person name="Zhang J."/>
            <person name="Zhao Z."/>
            <person name="Zhou C."/>
            <person name="Zhu D."/>
            <person name="Lee S."/>
            <person name="Bess C."/>
            <person name="Blankenburg K."/>
            <person name="Forbes L."/>
            <person name="Fu Q."/>
            <person name="Gubbala S."/>
            <person name="Hirani K."/>
            <person name="Jayaseelan J.C."/>
            <person name="Lara F."/>
            <person name="Munidasa M."/>
            <person name="Palculict T."/>
            <person name="Patil S."/>
            <person name="Pu L.-L."/>
            <person name="Saada N."/>
            <person name="Tang L."/>
            <person name="Weissenberger G."/>
            <person name="Zhu Y."/>
            <person name="Hemphill L."/>
            <person name="Shang Y."/>
            <person name="Youmans B."/>
            <person name="Ayvaz T."/>
            <person name="Ross M."/>
            <person name="Santibanez J."/>
            <person name="Aqrawi P."/>
            <person name="Gross S."/>
            <person name="Joshi V."/>
            <person name="Fowler G."/>
            <person name="Nazareth L."/>
            <person name="Reid J."/>
            <person name="Worley K."/>
            <person name="Petrosino J."/>
            <person name="Highlander S."/>
            <person name="Gibbs R."/>
        </authorList>
    </citation>
    <scope>NUCLEOTIDE SEQUENCE [LARGE SCALE GENOMIC DNA]</scope>
    <source>
        <strain evidence="2 3">DSM 2778</strain>
    </source>
</reference>
<organism evidence="2 3">
    <name type="scientific">Centipeda periodontii DSM 2778</name>
    <dbReference type="NCBI Taxonomy" id="888060"/>
    <lineage>
        <taxon>Bacteria</taxon>
        <taxon>Bacillati</taxon>
        <taxon>Bacillota</taxon>
        <taxon>Negativicutes</taxon>
        <taxon>Selenomonadales</taxon>
        <taxon>Selenomonadaceae</taxon>
        <taxon>Centipeda</taxon>
    </lineage>
</organism>
<keyword evidence="1" id="KW-0732">Signal</keyword>
<dbReference type="Proteomes" id="UP000004067">
    <property type="component" value="Unassembled WGS sequence"/>
</dbReference>
<feature type="signal peptide" evidence="1">
    <location>
        <begin position="1"/>
        <end position="32"/>
    </location>
</feature>
<comment type="caution">
    <text evidence="2">The sequence shown here is derived from an EMBL/GenBank/DDBJ whole genome shotgun (WGS) entry which is preliminary data.</text>
</comment>
<feature type="chain" id="PRO_5003327350" evidence="1">
    <location>
        <begin position="33"/>
        <end position="93"/>
    </location>
</feature>
<name>F5RMU7_9FIRM</name>
<protein>
    <submittedName>
        <fullName evidence="2">Signal peptide peptidase SppA</fullName>
        <ecNumber evidence="2">3.4.21.-</ecNumber>
    </submittedName>
</protein>
<feature type="non-terminal residue" evidence="2">
    <location>
        <position position="93"/>
    </location>
</feature>
<proteinExistence type="predicted"/>
<sequence length="93" mass="9422">MFQGMKSSRQLSLLIALALSVGGTAVFNHVHAADVTGGDVLVDAGHPAPTPTAAGNAHDIPGVTDNRNVTGNKLTVNGILLGRDVIGGYTFGN</sequence>
<evidence type="ECO:0000313" key="3">
    <source>
        <dbReference type="Proteomes" id="UP000004067"/>
    </source>
</evidence>
<dbReference type="GO" id="GO:0016787">
    <property type="term" value="F:hydrolase activity"/>
    <property type="evidence" value="ECO:0007669"/>
    <property type="project" value="UniProtKB-KW"/>
</dbReference>
<keyword evidence="2" id="KW-0378">Hydrolase</keyword>
<dbReference type="AlphaFoldDB" id="F5RMU7"/>
<evidence type="ECO:0000313" key="2">
    <source>
        <dbReference type="EMBL" id="EGK59402.1"/>
    </source>
</evidence>
<dbReference type="EMBL" id="AFHQ01000036">
    <property type="protein sequence ID" value="EGK59402.1"/>
    <property type="molecule type" value="Genomic_DNA"/>
</dbReference>
<evidence type="ECO:0000256" key="1">
    <source>
        <dbReference type="SAM" id="SignalP"/>
    </source>
</evidence>
<keyword evidence="3" id="KW-1185">Reference proteome</keyword>